<dbReference type="InterPro" id="IPR039424">
    <property type="entry name" value="SBP_5"/>
</dbReference>
<keyword evidence="3" id="KW-0732">Signal</keyword>
<gene>
    <name evidence="6" type="ORF">AXG55_12700</name>
</gene>
<dbReference type="KEGG" id="saqi:AXG55_12700"/>
<dbReference type="Pfam" id="PF00496">
    <property type="entry name" value="SBP_bac_5"/>
    <property type="match status" value="2"/>
</dbReference>
<keyword evidence="7" id="KW-1185">Reference proteome</keyword>
<keyword evidence="4" id="KW-1133">Transmembrane helix</keyword>
<dbReference type="SUPFAM" id="SSF53850">
    <property type="entry name" value="Periplasmic binding protein-like II"/>
    <property type="match status" value="1"/>
</dbReference>
<dbReference type="GO" id="GO:1904680">
    <property type="term" value="F:peptide transmembrane transporter activity"/>
    <property type="evidence" value="ECO:0007669"/>
    <property type="project" value="TreeGrafter"/>
</dbReference>
<accession>A0A1L4D3D5</accession>
<evidence type="ECO:0000259" key="5">
    <source>
        <dbReference type="Pfam" id="PF00496"/>
    </source>
</evidence>
<dbReference type="STRING" id="1915309.AXG55_12700"/>
<keyword evidence="4" id="KW-0812">Transmembrane</keyword>
<evidence type="ECO:0000256" key="4">
    <source>
        <dbReference type="SAM" id="Phobius"/>
    </source>
</evidence>
<dbReference type="Proteomes" id="UP000184731">
    <property type="component" value="Chromosome"/>
</dbReference>
<dbReference type="PANTHER" id="PTHR30290">
    <property type="entry name" value="PERIPLASMIC BINDING COMPONENT OF ABC TRANSPORTER"/>
    <property type="match status" value="1"/>
</dbReference>
<dbReference type="Gene3D" id="3.40.190.10">
    <property type="entry name" value="Periplasmic binding protein-like II"/>
    <property type="match status" value="1"/>
</dbReference>
<keyword evidence="4" id="KW-0472">Membrane</keyword>
<name>A0A1L4D3D5_9BACT</name>
<dbReference type="PANTHER" id="PTHR30290:SF9">
    <property type="entry name" value="OLIGOPEPTIDE-BINDING PROTEIN APPA"/>
    <property type="match status" value="1"/>
</dbReference>
<dbReference type="GO" id="GO:0015833">
    <property type="term" value="P:peptide transport"/>
    <property type="evidence" value="ECO:0007669"/>
    <property type="project" value="TreeGrafter"/>
</dbReference>
<proteinExistence type="inferred from homology"/>
<dbReference type="OrthoDB" id="9801912at2"/>
<comment type="similarity">
    <text evidence="1">Belongs to the bacterial solute-binding protein 5 family.</text>
</comment>
<dbReference type="EMBL" id="CP017834">
    <property type="protein sequence ID" value="APJ04713.1"/>
    <property type="molecule type" value="Genomic_DNA"/>
</dbReference>
<evidence type="ECO:0000256" key="2">
    <source>
        <dbReference type="ARBA" id="ARBA00022448"/>
    </source>
</evidence>
<keyword evidence="2" id="KW-0813">Transport</keyword>
<evidence type="ECO:0000256" key="3">
    <source>
        <dbReference type="ARBA" id="ARBA00022729"/>
    </source>
</evidence>
<dbReference type="InterPro" id="IPR000914">
    <property type="entry name" value="SBP_5_dom"/>
</dbReference>
<dbReference type="Gene3D" id="3.10.105.10">
    <property type="entry name" value="Dipeptide-binding Protein, Domain 3"/>
    <property type="match status" value="1"/>
</dbReference>
<evidence type="ECO:0000313" key="7">
    <source>
        <dbReference type="Proteomes" id="UP000184731"/>
    </source>
</evidence>
<feature type="transmembrane region" description="Helical" evidence="4">
    <location>
        <begin position="12"/>
        <end position="32"/>
    </location>
</feature>
<dbReference type="AlphaFoldDB" id="A0A1L4D3D5"/>
<evidence type="ECO:0000313" key="6">
    <source>
        <dbReference type="EMBL" id="APJ04713.1"/>
    </source>
</evidence>
<sequence length="545" mass="63776">MIDSSIFKNQKKILILYFILTIAIILIIYIILNKKNSHLYNDSDLYPDSETITLNLSDQKQIPWNISDVSTYVVETFSAAVHGSLISFSGTFKESTDNSVLFENYFCDGNSCYASLKKGVLFHNKREVNAYDVEFSFTRQLIHFRNDNFAKNILSDIIGIENLKKENLKYITVDSNTYPSGFIEGIKVKDRYNIIFNLNNENSHFFQKISSGYIPIVPIEELDSHYKKWKTFPIGFGKYRVVKADDKEFQYVIEKVNKNEDIPKYIRFIFDEKDIGDIKSCIGLSKKNENYDGHIIFPDIYENGGFLFNFKTELGSNKNFRKAISLALNRSGIAQTSPFGEFVPDDQMLPESGWQKNFRAEIPVKKRNLKKAKELLETIPESLWKDKTFHVHTFWTTNKDLNHEPYFIEIKKQLEEAGIHIIFHNTNMSYTRFTKNDQNVFWWTGFDTATSDPNSNFAFFRNESFFNNISPEDPHFEKLYQEATKSLSKSPIFTRNLSQYFTENNYMVIVFHLRKSLLYQKKRISSFGNQYSPIKILVWELKLNN</sequence>
<protein>
    <recommendedName>
        <fullName evidence="5">Solute-binding protein family 5 domain-containing protein</fullName>
    </recommendedName>
</protein>
<feature type="domain" description="Solute-binding protein family 5" evidence="5">
    <location>
        <begin position="108"/>
        <end position="255"/>
    </location>
</feature>
<reference evidence="6 7" key="1">
    <citation type="submission" date="2016-10" db="EMBL/GenBank/DDBJ databases">
        <title>Silvanigrella aquatica sp. nov., isolated from a freshwater lake located in the Black Forest, Germany, description of Silvanigrellaceae fam. nov., Silvanigrellales ord. nov., reclassification of the order Bdellovibrionales in the class Oligoflexia, reclassification of the families Bacteriovoracaceae and Halobacteriovoraceae in the new order Bacteriovoracales ord. nov., and reclassification of the family Pseudobacteriovoracaceae in the order Oligoflexiales.</title>
        <authorList>
            <person name="Hahn M.W."/>
            <person name="Schmidt J."/>
            <person name="Koll U."/>
            <person name="Rohde M."/>
            <person name="Verbag S."/>
            <person name="Pitt A."/>
            <person name="Nakai R."/>
            <person name="Naganuma T."/>
            <person name="Lang E."/>
        </authorList>
    </citation>
    <scope>NUCLEOTIDE SEQUENCE [LARGE SCALE GENOMIC DNA]</scope>
    <source>
        <strain evidence="6 7">MWH-Nonnen-W8red</strain>
    </source>
</reference>
<organism evidence="6 7">
    <name type="scientific">Silvanigrella aquatica</name>
    <dbReference type="NCBI Taxonomy" id="1915309"/>
    <lineage>
        <taxon>Bacteria</taxon>
        <taxon>Pseudomonadati</taxon>
        <taxon>Bdellovibrionota</taxon>
        <taxon>Oligoflexia</taxon>
        <taxon>Silvanigrellales</taxon>
        <taxon>Silvanigrellaceae</taxon>
        <taxon>Silvanigrella</taxon>
    </lineage>
</organism>
<dbReference type="RefSeq" id="WP_148698469.1">
    <property type="nucleotide sequence ID" value="NZ_CP017834.1"/>
</dbReference>
<evidence type="ECO:0000256" key="1">
    <source>
        <dbReference type="ARBA" id="ARBA00005695"/>
    </source>
</evidence>
<feature type="domain" description="Solute-binding protein family 5" evidence="5">
    <location>
        <begin position="296"/>
        <end position="463"/>
    </location>
</feature>